<proteinExistence type="inferred from homology"/>
<dbReference type="SMART" id="SM01133">
    <property type="entry name" value="DeoC"/>
    <property type="match status" value="1"/>
</dbReference>
<comment type="function">
    <text evidence="6 7">Catalyzes a reversible aldol reaction between acetaldehyde and D-glyceraldehyde 3-phosphate to generate 2-deoxy-D-ribose 5-phosphate.</text>
</comment>
<dbReference type="OrthoDB" id="9778711at2"/>
<evidence type="ECO:0000256" key="3">
    <source>
        <dbReference type="ARBA" id="ARBA00023239"/>
    </source>
</evidence>
<evidence type="ECO:0000256" key="1">
    <source>
        <dbReference type="ARBA" id="ARBA00010936"/>
    </source>
</evidence>
<dbReference type="PANTHER" id="PTHR10889:SF1">
    <property type="entry name" value="DEOXYRIBOSE-PHOSPHATE ALDOLASE"/>
    <property type="match status" value="1"/>
</dbReference>
<dbReference type="InterPro" id="IPR013785">
    <property type="entry name" value="Aldolase_TIM"/>
</dbReference>
<comment type="pathway">
    <text evidence="7">Carbohydrate degradation; 2-deoxy-D-ribose 1-phosphate degradation; D-glyceraldehyde 3-phosphate and acetaldehyde from 2-deoxy-alpha-D-ribose 1-phosphate: step 2/2.</text>
</comment>
<comment type="subcellular location">
    <subcellularLocation>
        <location evidence="7">Cytoplasm</location>
    </subcellularLocation>
</comment>
<dbReference type="HAMAP" id="MF_00114">
    <property type="entry name" value="DeoC_type1"/>
    <property type="match status" value="1"/>
</dbReference>
<feature type="active site" description="Schiff-base intermediate with acetaldehyde" evidence="7">
    <location>
        <position position="155"/>
    </location>
</feature>
<dbReference type="Pfam" id="PF01791">
    <property type="entry name" value="DeoC"/>
    <property type="match status" value="1"/>
</dbReference>
<sequence>MNQSAITNYIDHTKLHPTTSREDVIQLCKEAIDHNFAAVCINPCFVSLAAKELGQSIVKVCTVVGFPLGANTSEAKAYETELAVQQGATEIDMVINIDALKQNDYEYVKKDIQAVVEASRDHAIVKVIIETCYLSNEEIVKACELALEAKAHYVKTSTGFGSAGAKVEDIELMRHTVGDLMGVKASGGIKDLNTALAMIRAGASRIGTSSGIIISTTHN</sequence>
<comment type="caution">
    <text evidence="8">The sequence shown here is derived from an EMBL/GenBank/DDBJ whole genome shotgun (WGS) entry which is preliminary data.</text>
</comment>
<dbReference type="AlphaFoldDB" id="A0A1E5L7P2"/>
<dbReference type="PIRSF" id="PIRSF001357">
    <property type="entry name" value="DeoC"/>
    <property type="match status" value="1"/>
</dbReference>
<dbReference type="InterPro" id="IPR028581">
    <property type="entry name" value="DeoC_typeI"/>
</dbReference>
<accession>A0A1E5L7P2</accession>
<dbReference type="InterPro" id="IPR011343">
    <property type="entry name" value="DeoC"/>
</dbReference>
<keyword evidence="3 7" id="KW-0456">Lyase</keyword>
<keyword evidence="4 7" id="KW-0704">Schiff base</keyword>
<comment type="catalytic activity">
    <reaction evidence="5 7">
        <text>2-deoxy-D-ribose 5-phosphate = D-glyceraldehyde 3-phosphate + acetaldehyde</text>
        <dbReference type="Rhea" id="RHEA:12821"/>
        <dbReference type="ChEBI" id="CHEBI:15343"/>
        <dbReference type="ChEBI" id="CHEBI:59776"/>
        <dbReference type="ChEBI" id="CHEBI:62877"/>
        <dbReference type="EC" id="4.1.2.4"/>
    </reaction>
</comment>
<dbReference type="EC" id="4.1.2.4" evidence="7"/>
<dbReference type="GO" id="GO:0005737">
    <property type="term" value="C:cytoplasm"/>
    <property type="evidence" value="ECO:0007669"/>
    <property type="project" value="UniProtKB-SubCell"/>
</dbReference>
<gene>
    <name evidence="7" type="primary">deoC</name>
    <name evidence="8" type="ORF">BHU72_11435</name>
</gene>
<dbReference type="GO" id="GO:0006018">
    <property type="term" value="P:2-deoxyribose 1-phosphate catabolic process"/>
    <property type="evidence" value="ECO:0007669"/>
    <property type="project" value="UniProtKB-UniRule"/>
</dbReference>
<dbReference type="Gene3D" id="3.20.20.70">
    <property type="entry name" value="Aldolase class I"/>
    <property type="match status" value="1"/>
</dbReference>
<dbReference type="GO" id="GO:0009264">
    <property type="term" value="P:deoxyribonucleotide catabolic process"/>
    <property type="evidence" value="ECO:0007669"/>
    <property type="project" value="UniProtKB-UniRule"/>
</dbReference>
<organism evidence="8 9">
    <name type="scientific">Desulfuribacillus stibiiarsenatis</name>
    <dbReference type="NCBI Taxonomy" id="1390249"/>
    <lineage>
        <taxon>Bacteria</taxon>
        <taxon>Bacillati</taxon>
        <taxon>Bacillota</taxon>
        <taxon>Desulfuribacillia</taxon>
        <taxon>Desulfuribacillales</taxon>
        <taxon>Desulfuribacillaceae</taxon>
        <taxon>Desulfuribacillus</taxon>
    </lineage>
</organism>
<dbReference type="GO" id="GO:0004139">
    <property type="term" value="F:deoxyribose-phosphate aldolase activity"/>
    <property type="evidence" value="ECO:0007669"/>
    <property type="project" value="UniProtKB-UniRule"/>
</dbReference>
<protein>
    <recommendedName>
        <fullName evidence="7">Deoxyribose-phosphate aldolase</fullName>
        <shortName evidence="7">DERA</shortName>
        <ecNumber evidence="7">4.1.2.4</ecNumber>
    </recommendedName>
    <alternativeName>
        <fullName evidence="7">2-deoxy-D-ribose 5-phosphate aldolase</fullName>
    </alternativeName>
    <alternativeName>
        <fullName evidence="7">Phosphodeoxyriboaldolase</fullName>
        <shortName evidence="7">Deoxyriboaldolase</shortName>
    </alternativeName>
</protein>
<dbReference type="SUPFAM" id="SSF51569">
    <property type="entry name" value="Aldolase"/>
    <property type="match status" value="1"/>
</dbReference>
<evidence type="ECO:0000313" key="8">
    <source>
        <dbReference type="EMBL" id="OEH86146.1"/>
    </source>
</evidence>
<dbReference type="PANTHER" id="PTHR10889">
    <property type="entry name" value="DEOXYRIBOSE-PHOSPHATE ALDOLASE"/>
    <property type="match status" value="1"/>
</dbReference>
<dbReference type="STRING" id="1390249.BHU72_11435"/>
<dbReference type="Proteomes" id="UP000095255">
    <property type="component" value="Unassembled WGS sequence"/>
</dbReference>
<evidence type="ECO:0000256" key="7">
    <source>
        <dbReference type="HAMAP-Rule" id="MF_00114"/>
    </source>
</evidence>
<dbReference type="NCBIfam" id="TIGR00126">
    <property type="entry name" value="deoC"/>
    <property type="match status" value="1"/>
</dbReference>
<feature type="active site" description="Proton donor/acceptor" evidence="7">
    <location>
        <position position="184"/>
    </location>
</feature>
<dbReference type="RefSeq" id="WP_069701375.1">
    <property type="nucleotide sequence ID" value="NZ_MJAT01000006.1"/>
</dbReference>
<dbReference type="EMBL" id="MJAT01000006">
    <property type="protein sequence ID" value="OEH86146.1"/>
    <property type="molecule type" value="Genomic_DNA"/>
</dbReference>
<comment type="similarity">
    <text evidence="1 7">Belongs to the DeoC/FbaB aldolase family. DeoC type 1 subfamily.</text>
</comment>
<keyword evidence="2 7" id="KW-0963">Cytoplasm</keyword>
<feature type="active site" description="Proton donor/acceptor" evidence="7">
    <location>
        <position position="92"/>
    </location>
</feature>
<dbReference type="GO" id="GO:0016052">
    <property type="term" value="P:carbohydrate catabolic process"/>
    <property type="evidence" value="ECO:0007669"/>
    <property type="project" value="TreeGrafter"/>
</dbReference>
<evidence type="ECO:0000256" key="2">
    <source>
        <dbReference type="ARBA" id="ARBA00022490"/>
    </source>
</evidence>
<dbReference type="FunFam" id="3.20.20.70:FF:000044">
    <property type="entry name" value="Deoxyribose-phosphate aldolase"/>
    <property type="match status" value="1"/>
</dbReference>
<dbReference type="UniPathway" id="UPA00002">
    <property type="reaction ID" value="UER00468"/>
</dbReference>
<evidence type="ECO:0000256" key="4">
    <source>
        <dbReference type="ARBA" id="ARBA00023270"/>
    </source>
</evidence>
<dbReference type="InterPro" id="IPR002915">
    <property type="entry name" value="DeoC/FbaB/LacD_aldolase"/>
</dbReference>
<evidence type="ECO:0000256" key="5">
    <source>
        <dbReference type="ARBA" id="ARBA00048791"/>
    </source>
</evidence>
<keyword evidence="9" id="KW-1185">Reference proteome</keyword>
<evidence type="ECO:0000256" key="6">
    <source>
        <dbReference type="ARBA" id="ARBA00056337"/>
    </source>
</evidence>
<dbReference type="CDD" id="cd00959">
    <property type="entry name" value="DeoC"/>
    <property type="match status" value="1"/>
</dbReference>
<name>A0A1E5L7P2_9FIRM</name>
<evidence type="ECO:0000313" key="9">
    <source>
        <dbReference type="Proteomes" id="UP000095255"/>
    </source>
</evidence>
<reference evidence="8 9" key="1">
    <citation type="submission" date="2016-09" db="EMBL/GenBank/DDBJ databases">
        <title>Desulfuribacillus arsenicus sp. nov., an obligately anaerobic, dissimilatory arsenic- and antimonate-reducing bacterium isolated from anoxic sediments.</title>
        <authorList>
            <person name="Abin C.A."/>
            <person name="Hollibaugh J.T."/>
        </authorList>
    </citation>
    <scope>NUCLEOTIDE SEQUENCE [LARGE SCALE GENOMIC DNA]</scope>
    <source>
        <strain evidence="8 9">MLFW-2</strain>
    </source>
</reference>